<evidence type="ECO:0008006" key="4">
    <source>
        <dbReference type="Google" id="ProtNLM"/>
    </source>
</evidence>
<name>A0A9P4HR34_9PEZI</name>
<feature type="chain" id="PRO_5040468425" description="PEBP-like protein" evidence="1">
    <location>
        <begin position="17"/>
        <end position="162"/>
    </location>
</feature>
<gene>
    <name evidence="2" type="ORF">K490DRAFT_58007</name>
</gene>
<accession>A0A9P4HR34</accession>
<organism evidence="2 3">
    <name type="scientific">Saccharata proteae CBS 121410</name>
    <dbReference type="NCBI Taxonomy" id="1314787"/>
    <lineage>
        <taxon>Eukaryota</taxon>
        <taxon>Fungi</taxon>
        <taxon>Dikarya</taxon>
        <taxon>Ascomycota</taxon>
        <taxon>Pezizomycotina</taxon>
        <taxon>Dothideomycetes</taxon>
        <taxon>Dothideomycetes incertae sedis</taxon>
        <taxon>Botryosphaeriales</taxon>
        <taxon>Saccharataceae</taxon>
        <taxon>Saccharata</taxon>
    </lineage>
</organism>
<keyword evidence="3" id="KW-1185">Reference proteome</keyword>
<reference evidence="2" key="1">
    <citation type="journal article" date="2020" name="Stud. Mycol.">
        <title>101 Dothideomycetes genomes: a test case for predicting lifestyles and emergence of pathogens.</title>
        <authorList>
            <person name="Haridas S."/>
            <person name="Albert R."/>
            <person name="Binder M."/>
            <person name="Bloem J."/>
            <person name="Labutti K."/>
            <person name="Salamov A."/>
            <person name="Andreopoulos B."/>
            <person name="Baker S."/>
            <person name="Barry K."/>
            <person name="Bills G."/>
            <person name="Bluhm B."/>
            <person name="Cannon C."/>
            <person name="Castanera R."/>
            <person name="Culley D."/>
            <person name="Daum C."/>
            <person name="Ezra D."/>
            <person name="Gonzalez J."/>
            <person name="Henrissat B."/>
            <person name="Kuo A."/>
            <person name="Liang C."/>
            <person name="Lipzen A."/>
            <person name="Lutzoni F."/>
            <person name="Magnuson J."/>
            <person name="Mondo S."/>
            <person name="Nolan M."/>
            <person name="Ohm R."/>
            <person name="Pangilinan J."/>
            <person name="Park H.-J."/>
            <person name="Ramirez L."/>
            <person name="Alfaro M."/>
            <person name="Sun H."/>
            <person name="Tritt A."/>
            <person name="Yoshinaga Y."/>
            <person name="Zwiers L.-H."/>
            <person name="Turgeon B."/>
            <person name="Goodwin S."/>
            <person name="Spatafora J."/>
            <person name="Crous P."/>
            <person name="Grigoriev I."/>
        </authorList>
    </citation>
    <scope>NUCLEOTIDE SEQUENCE</scope>
    <source>
        <strain evidence="2">CBS 121410</strain>
    </source>
</reference>
<dbReference type="OrthoDB" id="3912350at2759"/>
<comment type="caution">
    <text evidence="2">The sequence shown here is derived from an EMBL/GenBank/DDBJ whole genome shotgun (WGS) entry which is preliminary data.</text>
</comment>
<proteinExistence type="predicted"/>
<evidence type="ECO:0000313" key="2">
    <source>
        <dbReference type="EMBL" id="KAF2086380.1"/>
    </source>
</evidence>
<evidence type="ECO:0000313" key="3">
    <source>
        <dbReference type="Proteomes" id="UP000799776"/>
    </source>
</evidence>
<dbReference type="Proteomes" id="UP000799776">
    <property type="component" value="Unassembled WGS sequence"/>
</dbReference>
<dbReference type="EMBL" id="ML978725">
    <property type="protein sequence ID" value="KAF2086380.1"/>
    <property type="molecule type" value="Genomic_DNA"/>
</dbReference>
<dbReference type="AlphaFoldDB" id="A0A9P4HR34"/>
<protein>
    <recommendedName>
        <fullName evidence="4">PEBP-like protein</fullName>
    </recommendedName>
</protein>
<keyword evidence="1" id="KW-0732">Signal</keyword>
<sequence length="162" mass="16947">MRFSIISAVLPALALAAPQSLTARSSILSSTAPASIIPSELTDLINPSSSMLVTRDGLLGGAIANFGQFDQETGASTIDSSYPIAGSLLPPSLVQSLLYDFQLLVTEDGAKDVVNIVYGALTFNDLKKRETIEKRQVPITGPIGDFIAQAFGLLPISDAGPL</sequence>
<feature type="signal peptide" evidence="1">
    <location>
        <begin position="1"/>
        <end position="16"/>
    </location>
</feature>
<evidence type="ECO:0000256" key="1">
    <source>
        <dbReference type="SAM" id="SignalP"/>
    </source>
</evidence>